<dbReference type="Pfam" id="PF01850">
    <property type="entry name" value="PIN"/>
    <property type="match status" value="1"/>
</dbReference>
<dbReference type="EMBL" id="CP045309">
    <property type="protein sequence ID" value="QGL49935.1"/>
    <property type="molecule type" value="Genomic_DNA"/>
</dbReference>
<evidence type="ECO:0000259" key="8">
    <source>
        <dbReference type="Pfam" id="PF01850"/>
    </source>
</evidence>
<evidence type="ECO:0000313" key="10">
    <source>
        <dbReference type="Proteomes" id="UP000402241"/>
    </source>
</evidence>
<reference evidence="9 10" key="1">
    <citation type="submission" date="2019-10" db="EMBL/GenBank/DDBJ databases">
        <title>Genome Sequence of Micromonospora terminaliae DSM 101760.</title>
        <authorList>
            <person name="Guo L."/>
        </authorList>
    </citation>
    <scope>NUCLEOTIDE SEQUENCE [LARGE SCALE GENOMIC DNA]</scope>
    <source>
        <strain evidence="9 10">DSM 101760</strain>
    </source>
</reference>
<dbReference type="PANTHER" id="PTHR33653:SF1">
    <property type="entry name" value="RIBONUCLEASE VAPC2"/>
    <property type="match status" value="1"/>
</dbReference>
<evidence type="ECO:0000256" key="4">
    <source>
        <dbReference type="ARBA" id="ARBA00022723"/>
    </source>
</evidence>
<keyword evidence="6" id="KW-0460">Magnesium</keyword>
<comment type="similarity">
    <text evidence="7">Belongs to the PINc/VapC protein family.</text>
</comment>
<comment type="cofactor">
    <cofactor evidence="1">
        <name>Mg(2+)</name>
        <dbReference type="ChEBI" id="CHEBI:18420"/>
    </cofactor>
</comment>
<protein>
    <submittedName>
        <fullName evidence="9">PIN domain-containing protein</fullName>
    </submittedName>
</protein>
<organism evidence="9 10">
    <name type="scientific">Micromonospora terminaliae</name>
    <dbReference type="NCBI Taxonomy" id="1914461"/>
    <lineage>
        <taxon>Bacteria</taxon>
        <taxon>Bacillati</taxon>
        <taxon>Actinomycetota</taxon>
        <taxon>Actinomycetes</taxon>
        <taxon>Micromonosporales</taxon>
        <taxon>Micromonosporaceae</taxon>
        <taxon>Micromonospora</taxon>
    </lineage>
</organism>
<evidence type="ECO:0000256" key="1">
    <source>
        <dbReference type="ARBA" id="ARBA00001946"/>
    </source>
</evidence>
<dbReference type="PANTHER" id="PTHR33653">
    <property type="entry name" value="RIBONUCLEASE VAPC2"/>
    <property type="match status" value="1"/>
</dbReference>
<sequence length="146" mass="16337">MRPEDVPDGPLLIDTDVVSYWLVETELGKEFATLTAGHEQAVSFATYGELLANAHRSRWGERRIEALRNQLKSFVVVPYSSQVVDLWAEMHAKLSGHLQKGGTNDLWTAACALTLRPQLPIVTNNLSDFGTISRAFPDLRLIHPRL</sequence>
<keyword evidence="4" id="KW-0479">Metal-binding</keyword>
<gene>
    <name evidence="9" type="ORF">GCE86_24690</name>
</gene>
<evidence type="ECO:0000256" key="5">
    <source>
        <dbReference type="ARBA" id="ARBA00022801"/>
    </source>
</evidence>
<evidence type="ECO:0000256" key="3">
    <source>
        <dbReference type="ARBA" id="ARBA00022722"/>
    </source>
</evidence>
<evidence type="ECO:0000256" key="6">
    <source>
        <dbReference type="ARBA" id="ARBA00022842"/>
    </source>
</evidence>
<feature type="domain" description="PIN" evidence="8">
    <location>
        <begin position="12"/>
        <end position="115"/>
    </location>
</feature>
<keyword evidence="10" id="KW-1185">Reference proteome</keyword>
<keyword evidence="5" id="KW-0378">Hydrolase</keyword>
<dbReference type="Gene3D" id="3.40.50.1010">
    <property type="entry name" value="5'-nuclease"/>
    <property type="match status" value="1"/>
</dbReference>
<evidence type="ECO:0000256" key="7">
    <source>
        <dbReference type="ARBA" id="ARBA00038093"/>
    </source>
</evidence>
<keyword evidence="2" id="KW-1277">Toxin-antitoxin system</keyword>
<dbReference type="InterPro" id="IPR029060">
    <property type="entry name" value="PIN-like_dom_sf"/>
</dbReference>
<evidence type="ECO:0000313" key="9">
    <source>
        <dbReference type="EMBL" id="QGL49935.1"/>
    </source>
</evidence>
<dbReference type="InterPro" id="IPR002716">
    <property type="entry name" value="PIN_dom"/>
</dbReference>
<evidence type="ECO:0000256" key="2">
    <source>
        <dbReference type="ARBA" id="ARBA00022649"/>
    </source>
</evidence>
<dbReference type="RefSeq" id="WP_154229116.1">
    <property type="nucleotide sequence ID" value="NZ_JAAHBZ010000008.1"/>
</dbReference>
<dbReference type="Proteomes" id="UP000402241">
    <property type="component" value="Chromosome"/>
</dbReference>
<dbReference type="SUPFAM" id="SSF88723">
    <property type="entry name" value="PIN domain-like"/>
    <property type="match status" value="1"/>
</dbReference>
<dbReference type="InterPro" id="IPR050556">
    <property type="entry name" value="Type_II_TA_system_RNase"/>
</dbReference>
<name>A0ABX6E8K9_9ACTN</name>
<keyword evidence="3" id="KW-0540">Nuclease</keyword>
<proteinExistence type="inferred from homology"/>
<accession>A0ABX6E8K9</accession>